<dbReference type="GO" id="GO:0005789">
    <property type="term" value="C:endoplasmic reticulum membrane"/>
    <property type="evidence" value="ECO:0007669"/>
    <property type="project" value="UniProtKB-SubCell"/>
</dbReference>
<evidence type="ECO:0000256" key="6">
    <source>
        <dbReference type="SAM" id="SignalP"/>
    </source>
</evidence>
<feature type="domain" description="Reticulon" evidence="7">
    <location>
        <begin position="66"/>
        <end position="127"/>
    </location>
</feature>
<name>A0A9E7GX09_9LILI</name>
<protein>
    <submittedName>
        <fullName evidence="8">Reticulon</fullName>
    </submittedName>
</protein>
<evidence type="ECO:0000256" key="4">
    <source>
        <dbReference type="ARBA" id="ARBA00022989"/>
    </source>
</evidence>
<feature type="chain" id="PRO_5039053203" evidence="6">
    <location>
        <begin position="28"/>
        <end position="152"/>
    </location>
</feature>
<keyword evidence="9" id="KW-1185">Reference proteome</keyword>
<organism evidence="8 9">
    <name type="scientific">Musa troglodytarum</name>
    <name type="common">fe'i banana</name>
    <dbReference type="NCBI Taxonomy" id="320322"/>
    <lineage>
        <taxon>Eukaryota</taxon>
        <taxon>Viridiplantae</taxon>
        <taxon>Streptophyta</taxon>
        <taxon>Embryophyta</taxon>
        <taxon>Tracheophyta</taxon>
        <taxon>Spermatophyta</taxon>
        <taxon>Magnoliopsida</taxon>
        <taxon>Liliopsida</taxon>
        <taxon>Zingiberales</taxon>
        <taxon>Musaceae</taxon>
        <taxon>Musa</taxon>
    </lineage>
</organism>
<dbReference type="PROSITE" id="PS50845">
    <property type="entry name" value="RETICULON"/>
    <property type="match status" value="1"/>
</dbReference>
<dbReference type="Proteomes" id="UP001055439">
    <property type="component" value="Chromosome 8"/>
</dbReference>
<dbReference type="PANTHER" id="PTHR10994">
    <property type="entry name" value="RETICULON"/>
    <property type="match status" value="1"/>
</dbReference>
<dbReference type="AlphaFoldDB" id="A0A9E7GX09"/>
<dbReference type="OrthoDB" id="567788at2759"/>
<evidence type="ECO:0000256" key="5">
    <source>
        <dbReference type="ARBA" id="ARBA00023136"/>
    </source>
</evidence>
<reference evidence="8" key="1">
    <citation type="submission" date="2022-05" db="EMBL/GenBank/DDBJ databases">
        <title>The Musa troglodytarum L. genome provides insights into the mechanism of non-climacteric behaviour and enrichment of carotenoids.</title>
        <authorList>
            <person name="Wang J."/>
        </authorList>
    </citation>
    <scope>NUCLEOTIDE SEQUENCE</scope>
    <source>
        <tissue evidence="8">Leaf</tissue>
    </source>
</reference>
<feature type="signal peptide" evidence="6">
    <location>
        <begin position="1"/>
        <end position="27"/>
    </location>
</feature>
<evidence type="ECO:0000259" key="7">
    <source>
        <dbReference type="PROSITE" id="PS50845"/>
    </source>
</evidence>
<dbReference type="PANTHER" id="PTHR10994:SF190">
    <property type="entry name" value="RETICULON-LIKE PROTEIN"/>
    <property type="match status" value="1"/>
</dbReference>
<accession>A0A9E7GX09</accession>
<keyword evidence="3" id="KW-0256">Endoplasmic reticulum</keyword>
<proteinExistence type="predicted"/>
<evidence type="ECO:0000313" key="8">
    <source>
        <dbReference type="EMBL" id="URE22675.1"/>
    </source>
</evidence>
<evidence type="ECO:0000313" key="9">
    <source>
        <dbReference type="Proteomes" id="UP001055439"/>
    </source>
</evidence>
<evidence type="ECO:0000256" key="1">
    <source>
        <dbReference type="ARBA" id="ARBA00004477"/>
    </source>
</evidence>
<gene>
    <name evidence="8" type="ORF">MUK42_06467</name>
</gene>
<dbReference type="GO" id="GO:0009617">
    <property type="term" value="P:response to bacterium"/>
    <property type="evidence" value="ECO:0007669"/>
    <property type="project" value="InterPro"/>
</dbReference>
<dbReference type="InterPro" id="IPR045064">
    <property type="entry name" value="Reticulon-like"/>
</dbReference>
<comment type="subcellular location">
    <subcellularLocation>
        <location evidence="1">Endoplasmic reticulum membrane</location>
        <topology evidence="1">Multi-pass membrane protein</topology>
    </subcellularLocation>
</comment>
<keyword evidence="2" id="KW-0812">Transmembrane</keyword>
<dbReference type="EMBL" id="CP097510">
    <property type="protein sequence ID" value="URE22675.1"/>
    <property type="molecule type" value="Genomic_DNA"/>
</dbReference>
<evidence type="ECO:0000256" key="3">
    <source>
        <dbReference type="ARBA" id="ARBA00022824"/>
    </source>
</evidence>
<sequence length="152" mass="17704">MKLSDCACYSSLMVRLRLVLLWEIATGRDLKKLLAVCSLISKRDWKSELLWIGPDFCCGFGQFSFVLYEAFVTLHTVPFLYDKYEDRVDTLAEKATVEFKKHYAVYHAKSLSKIRRRPLKDKKSSNKQNGTLWPRLVTDGYGFPCQSFYFCC</sequence>
<dbReference type="InterPro" id="IPR003388">
    <property type="entry name" value="Reticulon"/>
</dbReference>
<keyword evidence="6" id="KW-0732">Signal</keyword>
<keyword evidence="5" id="KW-0472">Membrane</keyword>
<keyword evidence="4" id="KW-1133">Transmembrane helix</keyword>
<evidence type="ECO:0000256" key="2">
    <source>
        <dbReference type="ARBA" id="ARBA00022692"/>
    </source>
</evidence>